<dbReference type="SUPFAM" id="SSF49447">
    <property type="entry name" value="Second domain of Mu2 adaptin subunit (ap50) of ap2 adaptor"/>
    <property type="match status" value="1"/>
</dbReference>
<dbReference type="PROSITE" id="PS00990">
    <property type="entry name" value="CLAT_ADAPTOR_M_1"/>
    <property type="match status" value="1"/>
</dbReference>
<evidence type="ECO:0000256" key="1">
    <source>
        <dbReference type="ARBA" id="ARBA00004308"/>
    </source>
</evidence>
<gene>
    <name evidence="7" type="ORF">F2Q70_00017985</name>
</gene>
<evidence type="ECO:0000313" key="7">
    <source>
        <dbReference type="EMBL" id="KAF2565114.1"/>
    </source>
</evidence>
<dbReference type="PROSITE" id="PS50011">
    <property type="entry name" value="PROTEIN_KINASE_DOM"/>
    <property type="match status" value="1"/>
</dbReference>
<evidence type="ECO:0000256" key="3">
    <source>
        <dbReference type="ARBA" id="ARBA00022927"/>
    </source>
</evidence>
<dbReference type="SUPFAM" id="SSF56112">
    <property type="entry name" value="Protein kinase-like (PK-like)"/>
    <property type="match status" value="1"/>
</dbReference>
<dbReference type="PROSITE" id="PS00108">
    <property type="entry name" value="PROTEIN_KINASE_ST"/>
    <property type="match status" value="1"/>
</dbReference>
<dbReference type="InterPro" id="IPR008271">
    <property type="entry name" value="Ser/Thr_kinase_AS"/>
</dbReference>
<dbReference type="EMBL" id="QGKY02001250">
    <property type="protein sequence ID" value="KAF2565114.1"/>
    <property type="molecule type" value="Genomic_DNA"/>
</dbReference>
<dbReference type="AlphaFoldDB" id="A0A8S9I5S1"/>
<feature type="domain" description="Protein kinase" evidence="5">
    <location>
        <begin position="155"/>
        <end position="366"/>
    </location>
</feature>
<dbReference type="Gene3D" id="1.10.510.10">
    <property type="entry name" value="Transferase(Phosphotransferase) domain 1"/>
    <property type="match status" value="1"/>
</dbReference>
<evidence type="ECO:0008006" key="8">
    <source>
        <dbReference type="Google" id="ProtNLM"/>
    </source>
</evidence>
<feature type="domain" description="MHD" evidence="6">
    <location>
        <begin position="66"/>
        <end position="330"/>
    </location>
</feature>
<dbReference type="InterPro" id="IPR000719">
    <property type="entry name" value="Prot_kinase_dom"/>
</dbReference>
<proteinExistence type="predicted"/>
<keyword evidence="4" id="KW-0472">Membrane</keyword>
<organism evidence="7">
    <name type="scientific">Brassica cretica</name>
    <name type="common">Mustard</name>
    <dbReference type="NCBI Taxonomy" id="69181"/>
    <lineage>
        <taxon>Eukaryota</taxon>
        <taxon>Viridiplantae</taxon>
        <taxon>Streptophyta</taxon>
        <taxon>Embryophyta</taxon>
        <taxon>Tracheophyta</taxon>
        <taxon>Spermatophyta</taxon>
        <taxon>Magnoliopsida</taxon>
        <taxon>eudicotyledons</taxon>
        <taxon>Gunneridae</taxon>
        <taxon>Pentapetalae</taxon>
        <taxon>rosids</taxon>
        <taxon>malvids</taxon>
        <taxon>Brassicales</taxon>
        <taxon>Brassicaceae</taxon>
        <taxon>Brassiceae</taxon>
        <taxon>Brassica</taxon>
    </lineage>
</organism>
<dbReference type="InterPro" id="IPR036168">
    <property type="entry name" value="AP2_Mu_C_sf"/>
</dbReference>
<dbReference type="GO" id="GO:0012505">
    <property type="term" value="C:endomembrane system"/>
    <property type="evidence" value="ECO:0007669"/>
    <property type="project" value="UniProtKB-SubCell"/>
</dbReference>
<protein>
    <recommendedName>
        <fullName evidence="8">Protein kinase domain-containing protein</fullName>
    </recommendedName>
</protein>
<dbReference type="InterPro" id="IPR028565">
    <property type="entry name" value="MHD"/>
</dbReference>
<dbReference type="PRINTS" id="PR00314">
    <property type="entry name" value="CLATHRINADPT"/>
</dbReference>
<dbReference type="Pfam" id="PF00928">
    <property type="entry name" value="Adap_comp_sub"/>
    <property type="match status" value="1"/>
</dbReference>
<dbReference type="InterPro" id="IPR001392">
    <property type="entry name" value="Clathrin_mu"/>
</dbReference>
<accession>A0A8S9I5S1</accession>
<keyword evidence="3" id="KW-0653">Protein transport</keyword>
<dbReference type="GO" id="GO:0004672">
    <property type="term" value="F:protein kinase activity"/>
    <property type="evidence" value="ECO:0007669"/>
    <property type="project" value="InterPro"/>
</dbReference>
<dbReference type="InterPro" id="IPR011009">
    <property type="entry name" value="Kinase-like_dom_sf"/>
</dbReference>
<dbReference type="GO" id="GO:0030131">
    <property type="term" value="C:clathrin adaptor complex"/>
    <property type="evidence" value="ECO:0007669"/>
    <property type="project" value="InterPro"/>
</dbReference>
<dbReference type="PROSITE" id="PS51072">
    <property type="entry name" value="MHD"/>
    <property type="match status" value="1"/>
</dbReference>
<dbReference type="GO" id="GO:0005524">
    <property type="term" value="F:ATP binding"/>
    <property type="evidence" value="ECO:0007669"/>
    <property type="project" value="InterPro"/>
</dbReference>
<dbReference type="PANTHER" id="PTHR10529">
    <property type="entry name" value="AP COMPLEX SUBUNIT MU"/>
    <property type="match status" value="1"/>
</dbReference>
<comment type="subcellular location">
    <subcellularLocation>
        <location evidence="1">Endomembrane system</location>
    </subcellularLocation>
</comment>
<evidence type="ECO:0000256" key="4">
    <source>
        <dbReference type="ARBA" id="ARBA00023136"/>
    </source>
</evidence>
<dbReference type="InterPro" id="IPR018240">
    <property type="entry name" value="Clathrin_mu_CS"/>
</dbReference>
<keyword evidence="2" id="KW-0813">Transport</keyword>
<name>A0A8S9I5S1_BRACR</name>
<evidence type="ECO:0000259" key="6">
    <source>
        <dbReference type="PROSITE" id="PS51072"/>
    </source>
</evidence>
<dbReference type="InterPro" id="IPR050431">
    <property type="entry name" value="Adaptor_comp_med_subunit"/>
</dbReference>
<evidence type="ECO:0000259" key="5">
    <source>
        <dbReference type="PROSITE" id="PS50011"/>
    </source>
</evidence>
<sequence>MSCWTVKIMDFGYPQNLSPEILKLYITQEGVRSPFSSKPKDKPVPNATLQVTGAVGWRREGLSYKKNEVFLDIVESVNLLMSSKGNVLRCDVTGKVLMKCFLSGMPDLKLGLNDKLGLEKESEMKSRPAKSGKTIELDDVTFHQCVNLTRFNSEKTVSFVPPDGEFELMKYRITEGVNLPFRVLPTIKELGRTRMEVNVKLSSTPTVIFVFAIRGSSVSISFRFGESEHQSKSNKQDRRRLHYIIIFGCTRVDQHKNRLNHQKLENCEPERKASDFRLSTRPFLSLVEKKWLAFQLLLAVKQCHEKDICHGDIKCENVLVTSGNWLYLADFASFKPTYIPYDDPSDFSFFYDTRERRLCYLAQEVL</sequence>
<evidence type="ECO:0000256" key="2">
    <source>
        <dbReference type="ARBA" id="ARBA00022448"/>
    </source>
</evidence>
<comment type="caution">
    <text evidence="7">The sequence shown here is derived from an EMBL/GenBank/DDBJ whole genome shotgun (WGS) entry which is preliminary data.</text>
</comment>
<dbReference type="Gene3D" id="2.60.40.1170">
    <property type="entry name" value="Mu homology domain, subdomain B"/>
    <property type="match status" value="1"/>
</dbReference>
<dbReference type="GO" id="GO:0016192">
    <property type="term" value="P:vesicle-mediated transport"/>
    <property type="evidence" value="ECO:0007669"/>
    <property type="project" value="InterPro"/>
</dbReference>
<reference evidence="7" key="1">
    <citation type="submission" date="2019-12" db="EMBL/GenBank/DDBJ databases">
        <title>Genome sequencing and annotation of Brassica cretica.</title>
        <authorList>
            <person name="Studholme D.J."/>
            <person name="Sarris P.F."/>
        </authorList>
    </citation>
    <scope>NUCLEOTIDE SEQUENCE</scope>
    <source>
        <strain evidence="7">PFS-102/07</strain>
        <tissue evidence="7">Leaf</tissue>
    </source>
</reference>
<dbReference type="GO" id="GO:0006886">
    <property type="term" value="P:intracellular protein transport"/>
    <property type="evidence" value="ECO:0007669"/>
    <property type="project" value="InterPro"/>
</dbReference>